<evidence type="ECO:0000313" key="13">
    <source>
        <dbReference type="Proteomes" id="UP000276776"/>
    </source>
</evidence>
<keyword evidence="5" id="KW-0679">Respiratory chain</keyword>
<dbReference type="OMA" id="PWIRNYV"/>
<dbReference type="GO" id="GO:0005743">
    <property type="term" value="C:mitochondrial inner membrane"/>
    <property type="evidence" value="ECO:0007669"/>
    <property type="project" value="UniProtKB-SubCell"/>
</dbReference>
<evidence type="ECO:0000256" key="4">
    <source>
        <dbReference type="ARBA" id="ARBA00022448"/>
    </source>
</evidence>
<evidence type="ECO:0000256" key="10">
    <source>
        <dbReference type="ARBA" id="ARBA00023128"/>
    </source>
</evidence>
<dbReference type="STRING" id="103827.A0A0N5CTH1"/>
<proteinExistence type="inferred from homology"/>
<dbReference type="InterPro" id="IPR012576">
    <property type="entry name" value="NDUFB3"/>
</dbReference>
<keyword evidence="11" id="KW-0472">Membrane</keyword>
<keyword evidence="10" id="KW-0496">Mitochondrion</keyword>
<dbReference type="EMBL" id="UYYF01001684">
    <property type="protein sequence ID" value="VDN00048.1"/>
    <property type="molecule type" value="Genomic_DNA"/>
</dbReference>
<keyword evidence="13" id="KW-1185">Reference proteome</keyword>
<sequence length="105" mass="12244">MIFKAMGDDHGPKIPSYKIYDNYRVIPKLQAHEERLARIGLKDPWIRNYAFLFMGRLGGDRWSSFRYMIRSGWKLGCGIAAAVIAVEESYLYLKYGHTHWGKAHH</sequence>
<evidence type="ECO:0000256" key="2">
    <source>
        <dbReference type="ARBA" id="ARBA00004298"/>
    </source>
</evidence>
<keyword evidence="9" id="KW-1133">Transmembrane helix</keyword>
<dbReference type="Proteomes" id="UP000276776">
    <property type="component" value="Unassembled WGS sequence"/>
</dbReference>
<evidence type="ECO:0000256" key="9">
    <source>
        <dbReference type="ARBA" id="ARBA00022989"/>
    </source>
</evidence>
<reference evidence="14" key="1">
    <citation type="submission" date="2017-02" db="UniProtKB">
        <authorList>
            <consortium name="WormBaseParasite"/>
        </authorList>
    </citation>
    <scope>IDENTIFICATION</scope>
</reference>
<dbReference type="OrthoDB" id="521512at2759"/>
<dbReference type="Pfam" id="PF08122">
    <property type="entry name" value="NDUF_B12"/>
    <property type="match status" value="1"/>
</dbReference>
<evidence type="ECO:0000313" key="12">
    <source>
        <dbReference type="EMBL" id="VDN00048.1"/>
    </source>
</evidence>
<keyword evidence="8" id="KW-0249">Electron transport</keyword>
<evidence type="ECO:0000256" key="8">
    <source>
        <dbReference type="ARBA" id="ARBA00022982"/>
    </source>
</evidence>
<keyword evidence="4" id="KW-0813">Transport</keyword>
<gene>
    <name evidence="12" type="ORF">TCLT_LOCUS3522</name>
</gene>
<comment type="similarity">
    <text evidence="3">Belongs to the complex I NDUFB3 subunit family.</text>
</comment>
<evidence type="ECO:0000256" key="7">
    <source>
        <dbReference type="ARBA" id="ARBA00022792"/>
    </source>
</evidence>
<dbReference type="AlphaFoldDB" id="A0A0N5CTH1"/>
<comment type="function">
    <text evidence="1">Accessory subunit of the mitochondrial membrane respiratory chain NADH dehydrogenase (Complex I), that is believed not to be involved in catalysis. Complex I functions in the transfer of electrons from NADH to the respiratory chain. The immediate electron acceptor for the enzyme is believed to be ubiquinone.</text>
</comment>
<name>A0A0N5CTH1_THECL</name>
<keyword evidence="6" id="KW-0812">Transmembrane</keyword>
<keyword evidence="7" id="KW-0999">Mitochondrion inner membrane</keyword>
<evidence type="ECO:0000256" key="6">
    <source>
        <dbReference type="ARBA" id="ARBA00022692"/>
    </source>
</evidence>
<dbReference type="GO" id="GO:0022900">
    <property type="term" value="P:electron transport chain"/>
    <property type="evidence" value="ECO:0007669"/>
    <property type="project" value="InterPro"/>
</dbReference>
<evidence type="ECO:0000256" key="11">
    <source>
        <dbReference type="ARBA" id="ARBA00023136"/>
    </source>
</evidence>
<organism evidence="14">
    <name type="scientific">Thelazia callipaeda</name>
    <name type="common">Oriental eyeworm</name>
    <name type="synonym">Parasitic nematode</name>
    <dbReference type="NCBI Taxonomy" id="103827"/>
    <lineage>
        <taxon>Eukaryota</taxon>
        <taxon>Metazoa</taxon>
        <taxon>Ecdysozoa</taxon>
        <taxon>Nematoda</taxon>
        <taxon>Chromadorea</taxon>
        <taxon>Rhabditida</taxon>
        <taxon>Spirurina</taxon>
        <taxon>Spiruromorpha</taxon>
        <taxon>Thelazioidea</taxon>
        <taxon>Thelaziidae</taxon>
        <taxon>Thelazia</taxon>
    </lineage>
</organism>
<comment type="subcellular location">
    <subcellularLocation>
        <location evidence="2">Mitochondrion inner membrane</location>
        <topology evidence="2">Single-pass membrane protein</topology>
        <orientation evidence="2">Matrix side</orientation>
    </subcellularLocation>
</comment>
<evidence type="ECO:0000256" key="5">
    <source>
        <dbReference type="ARBA" id="ARBA00022660"/>
    </source>
</evidence>
<dbReference type="WBParaSite" id="TCLT_0000353101-mRNA-1">
    <property type="protein sequence ID" value="TCLT_0000353101-mRNA-1"/>
    <property type="gene ID" value="TCLT_0000353101"/>
</dbReference>
<evidence type="ECO:0000256" key="3">
    <source>
        <dbReference type="ARBA" id="ARBA00005667"/>
    </source>
</evidence>
<reference evidence="12 13" key="2">
    <citation type="submission" date="2018-11" db="EMBL/GenBank/DDBJ databases">
        <authorList>
            <consortium name="Pathogen Informatics"/>
        </authorList>
    </citation>
    <scope>NUCLEOTIDE SEQUENCE [LARGE SCALE GENOMIC DNA]</scope>
</reference>
<accession>A0A0N5CTH1</accession>
<evidence type="ECO:0000256" key="1">
    <source>
        <dbReference type="ARBA" id="ARBA00003195"/>
    </source>
</evidence>
<protein>
    <submittedName>
        <fullName evidence="14">NADH dehydrogenase [ubiquinone] 1 beta subcomplex subunit 3</fullName>
    </submittedName>
</protein>
<evidence type="ECO:0000313" key="14">
    <source>
        <dbReference type="WBParaSite" id="TCLT_0000353101-mRNA-1"/>
    </source>
</evidence>